<evidence type="ECO:0000313" key="3">
    <source>
        <dbReference type="Proteomes" id="UP000192330"/>
    </source>
</evidence>
<reference evidence="2 3" key="1">
    <citation type="submission" date="2017-04" db="EMBL/GenBank/DDBJ databases">
        <authorList>
            <person name="Afonso C.L."/>
            <person name="Miller P.J."/>
            <person name="Scott M.A."/>
            <person name="Spackman E."/>
            <person name="Goraichik I."/>
            <person name="Dimitrov K.M."/>
            <person name="Suarez D.L."/>
            <person name="Swayne D.E."/>
        </authorList>
    </citation>
    <scope>NUCLEOTIDE SEQUENCE [LARGE SCALE GENOMIC DNA]</scope>
    <source>
        <strain evidence="2 3">CGMCC 1.12644</strain>
    </source>
</reference>
<keyword evidence="1" id="KW-0812">Transmembrane</keyword>
<evidence type="ECO:0000313" key="2">
    <source>
        <dbReference type="EMBL" id="SMC43119.1"/>
    </source>
</evidence>
<protein>
    <recommendedName>
        <fullName evidence="4">DUF3329 domain-containing protein</fullName>
    </recommendedName>
</protein>
<dbReference type="Proteomes" id="UP000192330">
    <property type="component" value="Unassembled WGS sequence"/>
</dbReference>
<proteinExistence type="predicted"/>
<dbReference type="AlphaFoldDB" id="A0A1W1Z3W5"/>
<feature type="transmembrane region" description="Helical" evidence="1">
    <location>
        <begin position="14"/>
        <end position="33"/>
    </location>
</feature>
<evidence type="ECO:0008006" key="4">
    <source>
        <dbReference type="Google" id="ProtNLM"/>
    </source>
</evidence>
<dbReference type="EMBL" id="FWYD01000001">
    <property type="protein sequence ID" value="SMC43119.1"/>
    <property type="molecule type" value="Genomic_DNA"/>
</dbReference>
<sequence>MKFFDLRIPFFLPLWRRVVTVVLTGGWAAFELANGNPGWAAIFGAASAFCAYEFFIVFDPENFKGDKDT</sequence>
<evidence type="ECO:0000256" key="1">
    <source>
        <dbReference type="SAM" id="Phobius"/>
    </source>
</evidence>
<organism evidence="2 3">
    <name type="scientific">Primorskyibacter flagellatus</name>
    <dbReference type="NCBI Taxonomy" id="1387277"/>
    <lineage>
        <taxon>Bacteria</taxon>
        <taxon>Pseudomonadati</taxon>
        <taxon>Pseudomonadota</taxon>
        <taxon>Alphaproteobacteria</taxon>
        <taxon>Rhodobacterales</taxon>
        <taxon>Roseobacteraceae</taxon>
        <taxon>Primorskyibacter</taxon>
    </lineage>
</organism>
<feature type="transmembrane region" description="Helical" evidence="1">
    <location>
        <begin position="39"/>
        <end position="58"/>
    </location>
</feature>
<dbReference type="RefSeq" id="WP_084349950.1">
    <property type="nucleotide sequence ID" value="NZ_FWYD01000001.1"/>
</dbReference>
<gene>
    <name evidence="2" type="ORF">SAMN06295998_101215</name>
</gene>
<accession>A0A1W1Z3W5</accession>
<keyword evidence="1" id="KW-0472">Membrane</keyword>
<dbReference type="STRING" id="1387277.SAMN06295998_101215"/>
<keyword evidence="3" id="KW-1185">Reference proteome</keyword>
<keyword evidence="1" id="KW-1133">Transmembrane helix</keyword>
<name>A0A1W1Z3W5_9RHOB</name>
<dbReference type="OrthoDB" id="7362327at2"/>